<dbReference type="Gene3D" id="3.40.50.300">
    <property type="entry name" value="P-loop containing nucleotide triphosphate hydrolases"/>
    <property type="match status" value="2"/>
</dbReference>
<evidence type="ECO:0000256" key="1">
    <source>
        <dbReference type="SAM" id="MobiDB-lite"/>
    </source>
</evidence>
<dbReference type="AlphaFoldDB" id="A0AA48GTS8"/>
<feature type="domain" description="UvrD-like helicase C-terminal" evidence="3">
    <location>
        <begin position="507"/>
        <end position="548"/>
    </location>
</feature>
<sequence length="611" mass="67081">MPVLHPDPARIPPTQGAEQEVLAALRTLPPEAHVFVRLQILDPETNRDRELDFLVIHPTLGLVIVEVKGQGVRPEGETWVRRNRQGVDEVMDEPPGVQLMAQQALLLQHLKRAGLGFVPRITRVLALPALQLPAGADLGPDLPACRILTRERLRNPYLALRAAVTGGADWEAWSRGEQARLCGVRPDVLRSLLEALLPRLAPPPPLADLLAAEGRLQDETAQRLLDHLAHNFARGRYHLTGGPGSGKSLLARDAARIWVAEGRRVLVVAFNKALTYATQCALEDLCAAGKVDVSTYHDLAWNILDAAHRLPAPCEPTAWYNEVLPGGVAEVLVPGAVLPGLRYGALVVDEAQDLEPHWIAPLLNLLEDPARDPVLLLEDPAQSLFRAGRHTLGQPWRLDLSLRQHPAIRRAACLAYPACGWEAPALLPEEQAVFLEPSGPGRWRADVARWLHRLDEEGVRPDDVLILSPHRPETLGIADGDRLGPWAVNPEADWWQGEKAGRVRMGSVFLFKGLEADVVIYLQPRYARPDAGRLAYTAYSRARHRLVVLEKALPEPARPKAPAAPPPPPPPPVVPSVPRLPYRFKPEERARLAGALTAARTWGTTVDADPA</sequence>
<dbReference type="Pfam" id="PF13538">
    <property type="entry name" value="UvrD_C_2"/>
    <property type="match status" value="1"/>
</dbReference>
<dbReference type="InterPro" id="IPR027785">
    <property type="entry name" value="UvrD-like_helicase_C"/>
</dbReference>
<evidence type="ECO:0000259" key="3">
    <source>
        <dbReference type="Pfam" id="PF13538"/>
    </source>
</evidence>
<reference evidence="4" key="1">
    <citation type="journal article" date="2023" name="Int. J. Syst. Evol. Microbiol.">
        <title>Mesoterricola silvestris gen. nov., sp. nov., Mesoterricola sediminis sp. nov., Geothrix oryzae sp. nov., Geothrix edaphica sp. nov., Geothrix rubra sp. nov., and Geothrix limicola sp. nov., six novel members of Acidobacteriota isolated from soils.</title>
        <authorList>
            <person name="Itoh H."/>
            <person name="Sugisawa Y."/>
            <person name="Mise K."/>
            <person name="Xu Z."/>
            <person name="Kuniyasu M."/>
            <person name="Ushijima N."/>
            <person name="Kawano K."/>
            <person name="Kobayashi E."/>
            <person name="Shiratori Y."/>
            <person name="Masuda Y."/>
            <person name="Senoo K."/>
        </authorList>
    </citation>
    <scope>NUCLEOTIDE SEQUENCE</scope>
    <source>
        <strain evidence="4">W786</strain>
    </source>
</reference>
<feature type="domain" description="NERD" evidence="2">
    <location>
        <begin position="17"/>
        <end position="123"/>
    </location>
</feature>
<evidence type="ECO:0000259" key="2">
    <source>
        <dbReference type="Pfam" id="PF08378"/>
    </source>
</evidence>
<dbReference type="SUPFAM" id="SSF52540">
    <property type="entry name" value="P-loop containing nucleoside triphosphate hydrolases"/>
    <property type="match status" value="1"/>
</dbReference>
<gene>
    <name evidence="4" type="ORF">METESE_25620</name>
</gene>
<name>A0AA48GTS8_9BACT</name>
<dbReference type="Pfam" id="PF08378">
    <property type="entry name" value="NERD"/>
    <property type="match status" value="1"/>
</dbReference>
<dbReference type="InterPro" id="IPR011528">
    <property type="entry name" value="NERD"/>
</dbReference>
<evidence type="ECO:0000313" key="5">
    <source>
        <dbReference type="Proteomes" id="UP001228113"/>
    </source>
</evidence>
<dbReference type="InterPro" id="IPR027417">
    <property type="entry name" value="P-loop_NTPase"/>
</dbReference>
<keyword evidence="5" id="KW-1185">Reference proteome</keyword>
<organism evidence="4 5">
    <name type="scientific">Mesoterricola sediminis</name>
    <dbReference type="NCBI Taxonomy" id="2927980"/>
    <lineage>
        <taxon>Bacteria</taxon>
        <taxon>Pseudomonadati</taxon>
        <taxon>Acidobacteriota</taxon>
        <taxon>Holophagae</taxon>
        <taxon>Holophagales</taxon>
        <taxon>Holophagaceae</taxon>
        <taxon>Mesoterricola</taxon>
    </lineage>
</organism>
<accession>A0AA48GTS8</accession>
<protein>
    <submittedName>
        <fullName evidence="4">Nuclease</fullName>
    </submittedName>
</protein>
<evidence type="ECO:0000313" key="4">
    <source>
        <dbReference type="EMBL" id="BDU77604.1"/>
    </source>
</evidence>
<dbReference type="KEGG" id="msea:METESE_25620"/>
<feature type="region of interest" description="Disordered" evidence="1">
    <location>
        <begin position="557"/>
        <end position="580"/>
    </location>
</feature>
<dbReference type="EMBL" id="AP027081">
    <property type="protein sequence ID" value="BDU77604.1"/>
    <property type="molecule type" value="Genomic_DNA"/>
</dbReference>
<dbReference type="Proteomes" id="UP001228113">
    <property type="component" value="Chromosome"/>
</dbReference>
<feature type="compositionally biased region" description="Pro residues" evidence="1">
    <location>
        <begin position="562"/>
        <end position="575"/>
    </location>
</feature>
<dbReference type="Pfam" id="PF13245">
    <property type="entry name" value="AAA_19"/>
    <property type="match status" value="1"/>
</dbReference>
<proteinExistence type="predicted"/>